<keyword evidence="2" id="KW-0031">Aminopeptidase</keyword>
<dbReference type="InterPro" id="IPR007484">
    <property type="entry name" value="Peptidase_M28"/>
</dbReference>
<keyword evidence="2" id="KW-0645">Protease</keyword>
<keyword evidence="2" id="KW-0378">Hydrolase</keyword>
<dbReference type="InterPro" id="IPR045175">
    <property type="entry name" value="M28_fam"/>
</dbReference>
<name>A0A2K4ZJD4_9FIRM</name>
<reference evidence="2 3" key="1">
    <citation type="submission" date="2018-01" db="EMBL/GenBank/DDBJ databases">
        <authorList>
            <person name="Gaut B.S."/>
            <person name="Morton B.R."/>
            <person name="Clegg M.T."/>
            <person name="Duvall M.R."/>
        </authorList>
    </citation>
    <scope>NUCLEOTIDE SEQUENCE [LARGE SCALE GENOMIC DNA]</scope>
    <source>
        <strain evidence="2">GP69</strain>
    </source>
</reference>
<accession>A0A2K4ZJD4</accession>
<dbReference type="GO" id="GO:0008235">
    <property type="term" value="F:metalloexopeptidase activity"/>
    <property type="evidence" value="ECO:0007669"/>
    <property type="project" value="InterPro"/>
</dbReference>
<dbReference type="Pfam" id="PF04389">
    <property type="entry name" value="Peptidase_M28"/>
    <property type="match status" value="1"/>
</dbReference>
<dbReference type="Gene3D" id="3.50.30.30">
    <property type="match status" value="1"/>
</dbReference>
<proteinExistence type="predicted"/>
<feature type="domain" description="Peptidase M28" evidence="1">
    <location>
        <begin position="199"/>
        <end position="375"/>
    </location>
</feature>
<dbReference type="RefSeq" id="WP_103240609.1">
    <property type="nucleotide sequence ID" value="NZ_JANJZD010000017.1"/>
</dbReference>
<dbReference type="SUPFAM" id="SSF53187">
    <property type="entry name" value="Zn-dependent exopeptidases"/>
    <property type="match status" value="1"/>
</dbReference>
<evidence type="ECO:0000313" key="2">
    <source>
        <dbReference type="EMBL" id="SOY30584.1"/>
    </source>
</evidence>
<organism evidence="2 3">
    <name type="scientific">Acetatifactor muris</name>
    <dbReference type="NCBI Taxonomy" id="879566"/>
    <lineage>
        <taxon>Bacteria</taxon>
        <taxon>Bacillati</taxon>
        <taxon>Bacillota</taxon>
        <taxon>Clostridia</taxon>
        <taxon>Lachnospirales</taxon>
        <taxon>Lachnospiraceae</taxon>
        <taxon>Acetatifactor</taxon>
    </lineage>
</organism>
<dbReference type="GO" id="GO:0006508">
    <property type="term" value="P:proteolysis"/>
    <property type="evidence" value="ECO:0007669"/>
    <property type="project" value="InterPro"/>
</dbReference>
<dbReference type="Proteomes" id="UP000236311">
    <property type="component" value="Unassembled WGS sequence"/>
</dbReference>
<dbReference type="AlphaFoldDB" id="A0A2K4ZJD4"/>
<dbReference type="PANTHER" id="PTHR12147:SF26">
    <property type="entry name" value="PEPTIDASE M28 DOMAIN-CONTAINING PROTEIN"/>
    <property type="match status" value="1"/>
</dbReference>
<dbReference type="EC" id="3.4.11.6" evidence="2"/>
<dbReference type="Gene3D" id="3.40.630.10">
    <property type="entry name" value="Zn peptidases"/>
    <property type="match status" value="1"/>
</dbReference>
<protein>
    <submittedName>
        <fullName evidence="2">Aminopeptidase YwaD</fullName>
        <ecNumber evidence="2">3.4.11.6</ecNumber>
    </submittedName>
</protein>
<evidence type="ECO:0000259" key="1">
    <source>
        <dbReference type="Pfam" id="PF04389"/>
    </source>
</evidence>
<gene>
    <name evidence="2" type="primary">ywaD</name>
    <name evidence="2" type="ORF">AMURIS_03315</name>
</gene>
<dbReference type="EMBL" id="OFSM01000017">
    <property type="protein sequence ID" value="SOY30584.1"/>
    <property type="molecule type" value="Genomic_DNA"/>
</dbReference>
<sequence>MKELMDFVKELSFVRVGGSAEEKKAAELIMREINETAEETGRQDIQKEYMKFRIPDAEVRKCSVGAAGREIPCVPYLCSGNIDRECELIYLDDASEIDFAGVGDLEGKAVLLNKLTDEEVYKRLTEHKVSAFLVMQGKYYSSEKEASLYPRRLREHFTRNGVIPGFLITAADALRLIQEEVEKVQLILEQEETELESQNVSAVIEGTDLKAESIVLTAHYDSVPVGTGSWDNATGTTALLAIFRYFAANPPRRTLRFLWCGSEELGLLGSRAYVEQEKERLEQIAFCFNFDMCGTALGSNRICVTGEKELQTFAEQYCKITGYSAEIKSLVHSSDSAPFCDNEIPALGLSRGTSTAEIHTIYDLLPTLSEKAMCKNVEFAVGMIGAVANAAVLPVKKGMPEDTRKELDKYFHREEDKGKK</sequence>
<dbReference type="OrthoDB" id="9762302at2"/>
<dbReference type="GO" id="GO:0004177">
    <property type="term" value="F:aminopeptidase activity"/>
    <property type="evidence" value="ECO:0007669"/>
    <property type="project" value="UniProtKB-KW"/>
</dbReference>
<evidence type="ECO:0000313" key="3">
    <source>
        <dbReference type="Proteomes" id="UP000236311"/>
    </source>
</evidence>
<keyword evidence="3" id="KW-1185">Reference proteome</keyword>
<dbReference type="PANTHER" id="PTHR12147">
    <property type="entry name" value="METALLOPEPTIDASE M28 FAMILY MEMBER"/>
    <property type="match status" value="1"/>
</dbReference>